<dbReference type="EMBL" id="JBHFFA010000002">
    <property type="protein sequence ID" value="KAL2642889.1"/>
    <property type="molecule type" value="Genomic_DNA"/>
</dbReference>
<organism evidence="2 3">
    <name type="scientific">Riccia fluitans</name>
    <dbReference type="NCBI Taxonomy" id="41844"/>
    <lineage>
        <taxon>Eukaryota</taxon>
        <taxon>Viridiplantae</taxon>
        <taxon>Streptophyta</taxon>
        <taxon>Embryophyta</taxon>
        <taxon>Marchantiophyta</taxon>
        <taxon>Marchantiopsida</taxon>
        <taxon>Marchantiidae</taxon>
        <taxon>Marchantiales</taxon>
        <taxon>Ricciaceae</taxon>
        <taxon>Riccia</taxon>
    </lineage>
</organism>
<feature type="region of interest" description="Disordered" evidence="1">
    <location>
        <begin position="156"/>
        <end position="178"/>
    </location>
</feature>
<comment type="caution">
    <text evidence="2">The sequence shown here is derived from an EMBL/GenBank/DDBJ whole genome shotgun (WGS) entry which is preliminary data.</text>
</comment>
<protein>
    <submittedName>
        <fullName evidence="2">Uncharacterized protein</fullName>
    </submittedName>
</protein>
<accession>A0ABD1Z7L0</accession>
<proteinExistence type="predicted"/>
<evidence type="ECO:0000313" key="3">
    <source>
        <dbReference type="Proteomes" id="UP001605036"/>
    </source>
</evidence>
<keyword evidence="3" id="KW-1185">Reference proteome</keyword>
<sequence length="217" mass="23530">MACSRKRLRSVANARGRFAFDSLGLVSISTPAWICDEGLRVITGWWSVGVSEVSQKHERFQSRASAICRGTQSDCVGLFVRSNPANRAVVLRATRRGGVGRLRDAHERVGEENSAGAASSCPSDGRSRIAGSPQVSWAPTNRKLDLLTPQVHRVLGAPTTMPPLRSGNRESTSGGNGSRRFSLVAIMEGKVQTIAPANPRMQLAVWPQRREREPTDG</sequence>
<name>A0ABD1Z7L0_9MARC</name>
<dbReference type="Proteomes" id="UP001605036">
    <property type="component" value="Unassembled WGS sequence"/>
</dbReference>
<feature type="region of interest" description="Disordered" evidence="1">
    <location>
        <begin position="106"/>
        <end position="135"/>
    </location>
</feature>
<evidence type="ECO:0000256" key="1">
    <source>
        <dbReference type="SAM" id="MobiDB-lite"/>
    </source>
</evidence>
<reference evidence="2 3" key="1">
    <citation type="submission" date="2024-09" db="EMBL/GenBank/DDBJ databases">
        <title>Chromosome-scale assembly of Riccia fluitans.</title>
        <authorList>
            <person name="Paukszto L."/>
            <person name="Sawicki J."/>
            <person name="Karawczyk K."/>
            <person name="Piernik-Szablinska J."/>
            <person name="Szczecinska M."/>
            <person name="Mazdziarz M."/>
        </authorList>
    </citation>
    <scope>NUCLEOTIDE SEQUENCE [LARGE SCALE GENOMIC DNA]</scope>
    <source>
        <strain evidence="2">Rf_01</strain>
        <tissue evidence="2">Aerial parts of the thallus</tissue>
    </source>
</reference>
<evidence type="ECO:0000313" key="2">
    <source>
        <dbReference type="EMBL" id="KAL2642889.1"/>
    </source>
</evidence>
<dbReference type="AlphaFoldDB" id="A0ABD1Z7L0"/>
<gene>
    <name evidence="2" type="ORF">R1flu_010476</name>
</gene>